<evidence type="ECO:0000256" key="3">
    <source>
        <dbReference type="ARBA" id="ARBA00022692"/>
    </source>
</evidence>
<evidence type="ECO:0000259" key="8">
    <source>
        <dbReference type="Pfam" id="PF00482"/>
    </source>
</evidence>
<keyword evidence="4 7" id="KW-1133">Transmembrane helix</keyword>
<comment type="caution">
    <text evidence="9">The sequence shown here is derived from an EMBL/GenBank/DDBJ whole genome shotgun (WGS) entry which is preliminary data.</text>
</comment>
<feature type="transmembrane region" description="Helical" evidence="7">
    <location>
        <begin position="93"/>
        <end position="110"/>
    </location>
</feature>
<feature type="coiled-coil region" evidence="6">
    <location>
        <begin position="230"/>
        <end position="257"/>
    </location>
</feature>
<dbReference type="Pfam" id="PF00482">
    <property type="entry name" value="T2SSF"/>
    <property type="match status" value="1"/>
</dbReference>
<evidence type="ECO:0000256" key="4">
    <source>
        <dbReference type="ARBA" id="ARBA00022989"/>
    </source>
</evidence>
<dbReference type="PANTHER" id="PTHR35007">
    <property type="entry name" value="INTEGRAL MEMBRANE PROTEIN-RELATED"/>
    <property type="match status" value="1"/>
</dbReference>
<keyword evidence="3 7" id="KW-0812">Transmembrane</keyword>
<dbReference type="GO" id="GO:0005886">
    <property type="term" value="C:plasma membrane"/>
    <property type="evidence" value="ECO:0007669"/>
    <property type="project" value="UniProtKB-SubCell"/>
</dbReference>
<keyword evidence="6" id="KW-0175">Coiled coil</keyword>
<gene>
    <name evidence="9" type="ORF">ARC23_06990</name>
</gene>
<evidence type="ECO:0000313" key="9">
    <source>
        <dbReference type="EMBL" id="KRG51938.1"/>
    </source>
</evidence>
<feature type="transmembrane region" description="Helical" evidence="7">
    <location>
        <begin position="116"/>
        <end position="133"/>
    </location>
</feature>
<organism evidence="9 10">
    <name type="scientific">Stenotrophomonas beteli</name>
    <dbReference type="NCBI Taxonomy" id="3384461"/>
    <lineage>
        <taxon>Bacteria</taxon>
        <taxon>Pseudomonadati</taxon>
        <taxon>Pseudomonadota</taxon>
        <taxon>Gammaproteobacteria</taxon>
        <taxon>Lysobacterales</taxon>
        <taxon>Lysobacteraceae</taxon>
        <taxon>Stenotrophomonas</taxon>
        <taxon>Stenotrophomonas maltophilia group</taxon>
    </lineage>
</organism>
<feature type="domain" description="Type II secretion system protein GspF" evidence="8">
    <location>
        <begin position="151"/>
        <end position="275"/>
    </location>
</feature>
<dbReference type="PANTHER" id="PTHR35007:SF1">
    <property type="entry name" value="PILUS ASSEMBLY PROTEIN"/>
    <property type="match status" value="1"/>
</dbReference>
<protein>
    <submittedName>
        <fullName evidence="9">Pilus assembly protein</fullName>
    </submittedName>
</protein>
<sequence length="318" mass="34219">MGTGLLLGVLSIISVLLALAAWLWGTASSREQRQASLQHTEQQLARGSGAGALPAGASIGAANDPARPTASGRRGLPWDGLLQRAGLAPGWKLPLLLVVPGVVLSVVAAMRLGTVWMFPLTLLLYLLGCWLWVMRRITRLRAQLLHQMPDFLDNLVRLTALGNSLQAAFQVASMQTSAPLRGLLDTTVRYARSGMDLDRALGLAAQPYRMDVLKVLAVVIGVSVRIGGRADQILQRMGDFMRDLEQAQQELAATTSETRMSAWVLGLLPPASAVLMAISSPEFFQPVLHDPLGHKVLLIALGLELVGGFLLYRLAKSL</sequence>
<feature type="transmembrane region" description="Helical" evidence="7">
    <location>
        <begin position="262"/>
        <end position="284"/>
    </location>
</feature>
<evidence type="ECO:0000256" key="6">
    <source>
        <dbReference type="SAM" id="Coils"/>
    </source>
</evidence>
<keyword evidence="5 7" id="KW-0472">Membrane</keyword>
<feature type="transmembrane region" description="Helical" evidence="7">
    <location>
        <begin position="296"/>
        <end position="315"/>
    </location>
</feature>
<feature type="transmembrane region" description="Helical" evidence="7">
    <location>
        <begin position="6"/>
        <end position="24"/>
    </location>
</feature>
<evidence type="ECO:0000256" key="7">
    <source>
        <dbReference type="SAM" id="Phobius"/>
    </source>
</evidence>
<dbReference type="EMBL" id="LLXV01000019">
    <property type="protein sequence ID" value="KRG51938.1"/>
    <property type="molecule type" value="Genomic_DNA"/>
</dbReference>
<evidence type="ECO:0000256" key="1">
    <source>
        <dbReference type="ARBA" id="ARBA00004651"/>
    </source>
</evidence>
<keyword evidence="2" id="KW-1003">Cell membrane</keyword>
<evidence type="ECO:0000313" key="10">
    <source>
        <dbReference type="Proteomes" id="UP000051757"/>
    </source>
</evidence>
<dbReference type="OrthoDB" id="597333at2"/>
<evidence type="ECO:0000256" key="2">
    <source>
        <dbReference type="ARBA" id="ARBA00022475"/>
    </source>
</evidence>
<dbReference type="Proteomes" id="UP000051757">
    <property type="component" value="Unassembled WGS sequence"/>
</dbReference>
<evidence type="ECO:0000256" key="5">
    <source>
        <dbReference type="ARBA" id="ARBA00023136"/>
    </source>
</evidence>
<dbReference type="InterPro" id="IPR018076">
    <property type="entry name" value="T2SS_GspF_dom"/>
</dbReference>
<name>A0A0R0BBZ6_9GAMM</name>
<proteinExistence type="predicted"/>
<accession>A0A0R0BBZ6</accession>
<reference evidence="9 10" key="1">
    <citation type="journal article" date="2016" name="Front. Microbiol.">
        <title>Genome Sequence of Type Strains of Genus Stenotrophomonas.</title>
        <authorList>
            <person name="Patil P.P."/>
            <person name="Midha S."/>
            <person name="Kumar S."/>
            <person name="Patil P.B."/>
        </authorList>
    </citation>
    <scope>NUCLEOTIDE SEQUENCE [LARGE SCALE GENOMIC DNA]</scope>
    <source>
        <strain evidence="9 10">LMG 978</strain>
    </source>
</reference>
<dbReference type="AlphaFoldDB" id="A0A0R0BBZ6"/>
<keyword evidence="10" id="KW-1185">Reference proteome</keyword>
<comment type="subcellular location">
    <subcellularLocation>
        <location evidence="1">Cell membrane</location>
        <topology evidence="1">Multi-pass membrane protein</topology>
    </subcellularLocation>
</comment>